<gene>
    <name evidence="1" type="ORF">H3Z83_00585</name>
</gene>
<proteinExistence type="predicted"/>
<protein>
    <recommendedName>
        <fullName evidence="3">Lipoprotein</fullName>
    </recommendedName>
</protein>
<dbReference type="PROSITE" id="PS51257">
    <property type="entry name" value="PROKAR_LIPOPROTEIN"/>
    <property type="match status" value="1"/>
</dbReference>
<name>A0A839AMM5_9FLAO</name>
<accession>A0A839AMM5</accession>
<comment type="caution">
    <text evidence="1">The sequence shown here is derived from an EMBL/GenBank/DDBJ whole genome shotgun (WGS) entry which is preliminary data.</text>
</comment>
<evidence type="ECO:0000313" key="2">
    <source>
        <dbReference type="Proteomes" id="UP000563906"/>
    </source>
</evidence>
<keyword evidence="2" id="KW-1185">Reference proteome</keyword>
<organism evidence="1 2">
    <name type="scientific">Tenacibaculum pelagium</name>
    <dbReference type="NCBI Taxonomy" id="2759527"/>
    <lineage>
        <taxon>Bacteria</taxon>
        <taxon>Pseudomonadati</taxon>
        <taxon>Bacteroidota</taxon>
        <taxon>Flavobacteriia</taxon>
        <taxon>Flavobacteriales</taxon>
        <taxon>Flavobacteriaceae</taxon>
        <taxon>Tenacibaculum</taxon>
    </lineage>
</organism>
<dbReference type="Proteomes" id="UP000563906">
    <property type="component" value="Unassembled WGS sequence"/>
</dbReference>
<evidence type="ECO:0008006" key="3">
    <source>
        <dbReference type="Google" id="ProtNLM"/>
    </source>
</evidence>
<dbReference type="Gene3D" id="2.40.128.510">
    <property type="entry name" value="Protein of unknown function DUF4738"/>
    <property type="match status" value="1"/>
</dbReference>
<reference evidence="1 2" key="1">
    <citation type="submission" date="2020-07" db="EMBL/GenBank/DDBJ databases">
        <title>Bacterium isolated from marine sediment.</title>
        <authorList>
            <person name="Shang D."/>
            <person name="Du Z.-J."/>
        </authorList>
    </citation>
    <scope>NUCLEOTIDE SEQUENCE [LARGE SCALE GENOMIC DNA]</scope>
    <source>
        <strain evidence="1 2">S7007</strain>
    </source>
</reference>
<dbReference type="EMBL" id="JACGLS010000001">
    <property type="protein sequence ID" value="MBA6155021.1"/>
    <property type="molecule type" value="Genomic_DNA"/>
</dbReference>
<dbReference type="RefSeq" id="WP_182123537.1">
    <property type="nucleotide sequence ID" value="NZ_JACGLS010000001.1"/>
</dbReference>
<evidence type="ECO:0000313" key="1">
    <source>
        <dbReference type="EMBL" id="MBA6155021.1"/>
    </source>
</evidence>
<sequence length="206" mass="23896">MKQLLILTLTLLILSSCNQKKSKKTQSEFKSKTEIKVETKSELKKEIETIQSKKKNDTINNYWAIILDTISSKKEFKISDLKHTLELKTYSLNDSSIVRNLAQNGEQAYLDHSHKMVTDFKLLTDSIVYKKQIDRTNFEKSLIPEFYEKCNLLTTEIDSTKGNTVYLNSNLGVPDTSNIWRVWYSIKIKNDRIGNLEINKTDYVGM</sequence>
<dbReference type="AlphaFoldDB" id="A0A839AMM5"/>